<evidence type="ECO:0000256" key="1">
    <source>
        <dbReference type="ARBA" id="ARBA00004613"/>
    </source>
</evidence>
<dbReference type="GO" id="GO:0005179">
    <property type="term" value="F:hormone activity"/>
    <property type="evidence" value="ECO:0000318"/>
    <property type="project" value="GO_Central"/>
</dbReference>
<dbReference type="Proteomes" id="UP000186698">
    <property type="component" value="Chromosome 9_10S"/>
</dbReference>
<keyword evidence="3" id="KW-0964">Secreted</keyword>
<accession>A0A8J1LZQ7</accession>
<keyword evidence="4 6" id="KW-0732">Signal</keyword>
<dbReference type="PANTHER" id="PTHR28593">
    <property type="entry name" value="METEORIN-LIKE PROTEIN"/>
    <property type="match status" value="1"/>
</dbReference>
<dbReference type="InterPro" id="IPR051998">
    <property type="entry name" value="Meteorin-like"/>
</dbReference>
<dbReference type="KEGG" id="xla:108702728"/>
<organism evidence="7 8">
    <name type="scientific">Xenopus laevis</name>
    <name type="common">African clawed frog</name>
    <dbReference type="NCBI Taxonomy" id="8355"/>
    <lineage>
        <taxon>Eukaryota</taxon>
        <taxon>Metazoa</taxon>
        <taxon>Chordata</taxon>
        <taxon>Craniata</taxon>
        <taxon>Vertebrata</taxon>
        <taxon>Euteleostomi</taxon>
        <taxon>Amphibia</taxon>
        <taxon>Batrachia</taxon>
        <taxon>Anura</taxon>
        <taxon>Pipoidea</taxon>
        <taxon>Pipidae</taxon>
        <taxon>Xenopodinae</taxon>
        <taxon>Xenopus</taxon>
        <taxon>Xenopus</taxon>
    </lineage>
</organism>
<evidence type="ECO:0000256" key="5">
    <source>
        <dbReference type="ARBA" id="ARBA00023157"/>
    </source>
</evidence>
<evidence type="ECO:0000256" key="3">
    <source>
        <dbReference type="ARBA" id="ARBA00022525"/>
    </source>
</evidence>
<dbReference type="OrthoDB" id="6092325at2759"/>
<dbReference type="GeneID" id="108702728"/>
<sequence length="300" mass="33579">MHPVSNNMLRHKLLHWVCAAGMLLLVMLKLGFAGDSCSWKGSGLIRNPHSRAVEQIHLRCTQGSLLWMYPTRALRVILEPNLANGKYTTACIKPSSSFHGADIYIEEGGKMHLLVNEAHGTQHLHCFGMDTTHRVTIFLMANPQQNIGGGTVGFQYELLSKRRTGLGLQKLPPGEAACRPCDNADLLMAVCSSDFVVRGSIRNVSHNLESHVSLVGISAWRIYRQRNHIFQPDHPTGGWTGYIRTLLQCRVKKGPGDFLFTGSEHFGDAWLGCAPRFKDFLHIYKEAKLQKYNPCEFPTD</sequence>
<evidence type="ECO:0000256" key="2">
    <source>
        <dbReference type="ARBA" id="ARBA00005669"/>
    </source>
</evidence>
<comment type="similarity">
    <text evidence="2">Belongs to the meteorin family.</text>
</comment>
<dbReference type="GO" id="GO:0005615">
    <property type="term" value="C:extracellular space"/>
    <property type="evidence" value="ECO:0000318"/>
    <property type="project" value="GO_Central"/>
</dbReference>
<feature type="chain" id="PRO_5035202620" evidence="6">
    <location>
        <begin position="34"/>
        <end position="300"/>
    </location>
</feature>
<keyword evidence="5" id="KW-1015">Disulfide bond</keyword>
<evidence type="ECO:0000313" key="7">
    <source>
        <dbReference type="Proteomes" id="UP000186698"/>
    </source>
</evidence>
<keyword evidence="7" id="KW-1185">Reference proteome</keyword>
<comment type="subcellular location">
    <subcellularLocation>
        <location evidence="1">Secreted</location>
    </subcellularLocation>
</comment>
<evidence type="ECO:0000256" key="6">
    <source>
        <dbReference type="SAM" id="SignalP"/>
    </source>
</evidence>
<dbReference type="RefSeq" id="XP_041434546.1">
    <property type="nucleotide sequence ID" value="XM_041578612.1"/>
</dbReference>
<dbReference type="AlphaFoldDB" id="A0A8J1LZQ7"/>
<name>A0A8J1LZQ7_XENLA</name>
<evidence type="ECO:0000313" key="8">
    <source>
        <dbReference type="RefSeq" id="XP_041434546.1"/>
    </source>
</evidence>
<gene>
    <name evidence="8" type="primary">LOC108702728</name>
</gene>
<dbReference type="PANTHER" id="PTHR28593:SF4">
    <property type="entry name" value="METEORIN-LIKE PROTEIN"/>
    <property type="match status" value="1"/>
</dbReference>
<proteinExistence type="inferred from homology"/>
<reference evidence="8" key="1">
    <citation type="submission" date="2025-08" db="UniProtKB">
        <authorList>
            <consortium name="RefSeq"/>
        </authorList>
    </citation>
    <scope>IDENTIFICATION</scope>
    <source>
        <strain evidence="8">J_2021</strain>
        <tissue evidence="8">Erythrocytes</tissue>
    </source>
</reference>
<evidence type="ECO:0000256" key="4">
    <source>
        <dbReference type="ARBA" id="ARBA00022729"/>
    </source>
</evidence>
<protein>
    <submittedName>
        <fullName evidence="8">Meteorin-like protein</fullName>
    </submittedName>
</protein>
<feature type="signal peptide" evidence="6">
    <location>
        <begin position="1"/>
        <end position="33"/>
    </location>
</feature>